<evidence type="ECO:0000313" key="2">
    <source>
        <dbReference type="EMBL" id="CAD8868745.1"/>
    </source>
</evidence>
<feature type="region of interest" description="Disordered" evidence="1">
    <location>
        <begin position="586"/>
        <end position="643"/>
    </location>
</feature>
<name>A0A7S1AYQ7_NOCSC</name>
<protein>
    <submittedName>
        <fullName evidence="2">Uncharacterized protein</fullName>
    </submittedName>
</protein>
<reference evidence="2" key="1">
    <citation type="submission" date="2021-01" db="EMBL/GenBank/DDBJ databases">
        <authorList>
            <person name="Corre E."/>
            <person name="Pelletier E."/>
            <person name="Niang G."/>
            <person name="Scheremetjew M."/>
            <person name="Finn R."/>
            <person name="Kale V."/>
            <person name="Holt S."/>
            <person name="Cochrane G."/>
            <person name="Meng A."/>
            <person name="Brown T."/>
            <person name="Cohen L."/>
        </authorList>
    </citation>
    <scope>NUCLEOTIDE SEQUENCE</scope>
</reference>
<evidence type="ECO:0000256" key="1">
    <source>
        <dbReference type="SAM" id="MobiDB-lite"/>
    </source>
</evidence>
<dbReference type="EMBL" id="HBFQ01060880">
    <property type="protein sequence ID" value="CAD8868745.1"/>
    <property type="molecule type" value="Transcribed_RNA"/>
</dbReference>
<gene>
    <name evidence="2" type="ORF">NSCI0253_LOCUS43101</name>
</gene>
<proteinExistence type="predicted"/>
<dbReference type="AlphaFoldDB" id="A0A7S1AYQ7"/>
<sequence length="707" mass="75422">MTGTATPVLDFDPQEVDAEAVAQTRRLLSRVLASHGPPGLARALHVSAPQASQLKHRVACVTCRSRLDGLAAELAIATAASAATVNTSAGAEQGDGRHELIDAGEGATSPEPTLAERRPPPAQTLHEGGTWPSAATDASIGPPPPDGPTPLMAWLAADGGRGLAPAPHALRDLGALAAFLAAYGFASSPIAGETEADEPGRRGGRTGIIRCPYHSTRTAVRASAMASMLPGSAATSHERARVLALLRSATSEAEWRTLGTVDMDDVMCDLFTWLGDRGLCSSCIDVVTGALLEVRRTVAAAANTCTCQCCKGKCSADRATTPSLGLVVAGDPPEFVRVAGRLKGICGVYRRELLPFNGRPVYKKERAEAYLLYTNLKDWMISGKADAGGARCEGWAYVTDVAETPDEICGVWRVSGPREWEEDRSLCVTAFRSLPEDLRAGIGYDDGSAIARRLTADNRGFLVVPLNEPEVLEEVLWSSEEPMPGGPRPGGCTHILTAEAAQRELRCWLRWFLRERLEVQRWRVLRQAQVSASLCRLFACGALKQLEQAADTPAGGKKGRSKKGKLPFPDGDACDDFTSAAEVECGDSANSSGGKCARGAEDPDDGASSAAAPLSPTAVACSSGDSEESASTRASSEDPPDAHRARLATKARRLMEQMGWRPENSSTVLDGAEVAAWREQHPRYRQVIREERQKLRTQFQQWARAVP</sequence>
<organism evidence="2">
    <name type="scientific">Noctiluca scintillans</name>
    <name type="common">Sea sparkle</name>
    <name type="synonym">Red tide dinoflagellate</name>
    <dbReference type="NCBI Taxonomy" id="2966"/>
    <lineage>
        <taxon>Eukaryota</taxon>
        <taxon>Sar</taxon>
        <taxon>Alveolata</taxon>
        <taxon>Dinophyceae</taxon>
        <taxon>Noctilucales</taxon>
        <taxon>Noctilucaceae</taxon>
        <taxon>Noctiluca</taxon>
    </lineage>
</organism>
<feature type="region of interest" description="Disordered" evidence="1">
    <location>
        <begin position="549"/>
        <end position="570"/>
    </location>
</feature>
<feature type="region of interest" description="Disordered" evidence="1">
    <location>
        <begin position="101"/>
        <end position="144"/>
    </location>
</feature>
<accession>A0A7S1AYQ7</accession>
<feature type="compositionally biased region" description="Low complexity" evidence="1">
    <location>
        <begin position="606"/>
        <end position="620"/>
    </location>
</feature>